<dbReference type="EMBL" id="VORV01000014">
    <property type="protein sequence ID" value="TXD76190.1"/>
    <property type="molecule type" value="Genomic_DNA"/>
</dbReference>
<dbReference type="AlphaFoldDB" id="A0A2W7QZL7"/>
<reference evidence="1 3" key="1">
    <citation type="submission" date="2018-06" db="EMBL/GenBank/DDBJ databases">
        <title>Genomic Encyclopedia of Archaeal and Bacterial Type Strains, Phase II (KMG-II): from individual species to whole genera.</title>
        <authorList>
            <person name="Goeker M."/>
        </authorList>
    </citation>
    <scope>NUCLEOTIDE SEQUENCE [LARGE SCALE GENOMIC DNA]</scope>
    <source>
        <strain evidence="1 3">DSM 22686</strain>
    </source>
</reference>
<reference evidence="2 4" key="2">
    <citation type="submission" date="2019-08" db="EMBL/GenBank/DDBJ databases">
        <title>Genome of Algoriphagus ratkowskyi IC026.</title>
        <authorList>
            <person name="Bowman J.P."/>
        </authorList>
    </citation>
    <scope>NUCLEOTIDE SEQUENCE [LARGE SCALE GENOMIC DNA]</scope>
    <source>
        <strain evidence="2 4">IC026</strain>
    </source>
</reference>
<dbReference type="EMBL" id="QKZU01000015">
    <property type="protein sequence ID" value="PZX52466.1"/>
    <property type="molecule type" value="Genomic_DNA"/>
</dbReference>
<dbReference type="OrthoDB" id="1118280at2"/>
<evidence type="ECO:0000313" key="1">
    <source>
        <dbReference type="EMBL" id="PZX52466.1"/>
    </source>
</evidence>
<name>A0A2W7QZL7_9BACT</name>
<organism evidence="1 3">
    <name type="scientific">Algoriphagus ratkowskyi</name>
    <dbReference type="NCBI Taxonomy" id="57028"/>
    <lineage>
        <taxon>Bacteria</taxon>
        <taxon>Pseudomonadati</taxon>
        <taxon>Bacteroidota</taxon>
        <taxon>Cytophagia</taxon>
        <taxon>Cytophagales</taxon>
        <taxon>Cyclobacteriaceae</taxon>
        <taxon>Algoriphagus</taxon>
    </lineage>
</organism>
<sequence>MKSLIGIIIAIFIAGSLKAQGINGFEINSGKLEWVNVYESTITLNEVLDILKENGKISNIEEGEDRIIASISKVEADYKGFGKSEMSTPIYIARNWIEAKLIIEFKEDKYRATLKDIFLSQIYSDPLSQMGEMSTLDSYAISSKSFKSSFTKSSSEILDFTFTKEFYFQKDINKDW</sequence>
<dbReference type="Proteomes" id="UP000249115">
    <property type="component" value="Unassembled WGS sequence"/>
</dbReference>
<dbReference type="Proteomes" id="UP000321927">
    <property type="component" value="Unassembled WGS sequence"/>
</dbReference>
<evidence type="ECO:0008006" key="5">
    <source>
        <dbReference type="Google" id="ProtNLM"/>
    </source>
</evidence>
<protein>
    <recommendedName>
        <fullName evidence="5">DUF4468 domain-containing protein</fullName>
    </recommendedName>
</protein>
<evidence type="ECO:0000313" key="4">
    <source>
        <dbReference type="Proteomes" id="UP000321927"/>
    </source>
</evidence>
<keyword evidence="4" id="KW-1185">Reference proteome</keyword>
<evidence type="ECO:0000313" key="2">
    <source>
        <dbReference type="EMBL" id="TXD76190.1"/>
    </source>
</evidence>
<gene>
    <name evidence="2" type="ORF">ESW18_17315</name>
    <name evidence="1" type="ORF">LV84_03472</name>
</gene>
<proteinExistence type="predicted"/>
<dbReference type="RefSeq" id="WP_086502733.1">
    <property type="nucleotide sequence ID" value="NZ_MSSV01000019.1"/>
</dbReference>
<comment type="caution">
    <text evidence="1">The sequence shown here is derived from an EMBL/GenBank/DDBJ whole genome shotgun (WGS) entry which is preliminary data.</text>
</comment>
<evidence type="ECO:0000313" key="3">
    <source>
        <dbReference type="Proteomes" id="UP000249115"/>
    </source>
</evidence>
<accession>A0A2W7QZL7</accession>